<organism evidence="1 2">
    <name type="scientific">Ruthenibacterium intestinale</name>
    <dbReference type="NCBI Taxonomy" id="3133163"/>
    <lineage>
        <taxon>Bacteria</taxon>
        <taxon>Bacillati</taxon>
        <taxon>Bacillota</taxon>
        <taxon>Clostridia</taxon>
        <taxon>Eubacteriales</taxon>
        <taxon>Oscillospiraceae</taxon>
        <taxon>Ruthenibacterium</taxon>
    </lineage>
</organism>
<name>A0ABV1GDW2_9FIRM</name>
<dbReference type="InterPro" id="IPR027417">
    <property type="entry name" value="P-loop_NTPase"/>
</dbReference>
<dbReference type="Pfam" id="PF02572">
    <property type="entry name" value="CobA_CobO_BtuR"/>
    <property type="match status" value="1"/>
</dbReference>
<accession>A0ABV1GDW2</accession>
<dbReference type="SUPFAM" id="SSF52540">
    <property type="entry name" value="P-loop containing nucleoside triphosphate hydrolases"/>
    <property type="match status" value="1"/>
</dbReference>
<dbReference type="PANTHER" id="PTHR46638:SF1">
    <property type="entry name" value="CORRINOID ADENOSYLTRANSFERASE"/>
    <property type="match status" value="1"/>
</dbReference>
<dbReference type="InterPro" id="IPR003724">
    <property type="entry name" value="CblAdoTrfase_CobA"/>
</dbReference>
<gene>
    <name evidence="1" type="ORF">WMO24_06275</name>
</gene>
<comment type="caution">
    <text evidence="1">The sequence shown here is derived from an EMBL/GenBank/DDBJ whole genome shotgun (WGS) entry which is preliminary data.</text>
</comment>
<evidence type="ECO:0000313" key="1">
    <source>
        <dbReference type="EMBL" id="MEQ2520031.1"/>
    </source>
</evidence>
<dbReference type="Gene3D" id="3.40.50.300">
    <property type="entry name" value="P-loop containing nucleotide triphosphate hydrolases"/>
    <property type="match status" value="1"/>
</dbReference>
<proteinExistence type="predicted"/>
<dbReference type="EMBL" id="JBBMFA010000080">
    <property type="protein sequence ID" value="MEQ2520031.1"/>
    <property type="molecule type" value="Genomic_DNA"/>
</dbReference>
<sequence length="171" mass="19032">MEQQGKIHLYWGEGKGKTTAAMGLALRALGNGLCVTVVQFLKGAPTGEIGLLEQLGAAVYRGKAGQKFVFQMTEQEKEETARMQTEHLRRALEEPSDVLILDEACAACALHMVDESLLREAVLDRPFSREVVLTGRQPADWMREAADYSTEMRCHRHPYEQGLAARPGIEF</sequence>
<dbReference type="Proteomes" id="UP001477672">
    <property type="component" value="Unassembled WGS sequence"/>
</dbReference>
<dbReference type="RefSeq" id="WP_349215465.1">
    <property type="nucleotide sequence ID" value="NZ_JBBMFA010000080.1"/>
</dbReference>
<reference evidence="1 2" key="1">
    <citation type="submission" date="2024-03" db="EMBL/GenBank/DDBJ databases">
        <title>Human intestinal bacterial collection.</title>
        <authorList>
            <person name="Pauvert C."/>
            <person name="Hitch T.C.A."/>
            <person name="Clavel T."/>
        </authorList>
    </citation>
    <scope>NUCLEOTIDE SEQUENCE [LARGE SCALE GENOMIC DNA]</scope>
    <source>
        <strain evidence="1 2">CLA-JM-H11</strain>
    </source>
</reference>
<keyword evidence="2" id="KW-1185">Reference proteome</keyword>
<dbReference type="PIRSF" id="PIRSF015617">
    <property type="entry name" value="Adensltrnsf_CobA"/>
    <property type="match status" value="1"/>
</dbReference>
<evidence type="ECO:0000313" key="2">
    <source>
        <dbReference type="Proteomes" id="UP001477672"/>
    </source>
</evidence>
<dbReference type="PANTHER" id="PTHR46638">
    <property type="entry name" value="CORRINOID ADENOSYLTRANSFERASE"/>
    <property type="match status" value="1"/>
</dbReference>
<protein>
    <submittedName>
        <fullName evidence="1">Cob(I)yrinic acid a,c-diamide adenosyltransferase</fullName>
    </submittedName>
</protein>